<proteinExistence type="inferred from homology"/>
<accession>A0A125W8V3</accession>
<keyword evidence="4 7" id="KW-1133">Transmembrane helix</keyword>
<dbReference type="Pfam" id="PF00893">
    <property type="entry name" value="Multi_Drug_Res"/>
    <property type="match status" value="1"/>
</dbReference>
<dbReference type="GO" id="GO:0022857">
    <property type="term" value="F:transmembrane transporter activity"/>
    <property type="evidence" value="ECO:0007669"/>
    <property type="project" value="InterPro"/>
</dbReference>
<dbReference type="AlphaFoldDB" id="A0A125W8V3"/>
<comment type="similarity">
    <text evidence="6">Belongs to the drug/metabolite transporter (DMT) superfamily. Small multidrug resistance (SMR) (TC 2.A.7.1) family.</text>
</comment>
<dbReference type="HOGENOM" id="CLU_133067_1_0_9"/>
<dbReference type="Gene3D" id="1.10.3730.20">
    <property type="match status" value="1"/>
</dbReference>
<protein>
    <submittedName>
        <fullName evidence="8">Multidrug resistance protein, SMR family</fullName>
    </submittedName>
</protein>
<dbReference type="EMBL" id="AEBR01000016">
    <property type="protein sequence ID" value="EFM83750.1"/>
    <property type="molecule type" value="Genomic_DNA"/>
</dbReference>
<feature type="transmembrane region" description="Helical" evidence="7">
    <location>
        <begin position="34"/>
        <end position="53"/>
    </location>
</feature>
<keyword evidence="3 6" id="KW-0812">Transmembrane</keyword>
<feature type="transmembrane region" description="Helical" evidence="7">
    <location>
        <begin position="90"/>
        <end position="109"/>
    </location>
</feature>
<keyword evidence="2" id="KW-1003">Cell membrane</keyword>
<dbReference type="SUPFAM" id="SSF103481">
    <property type="entry name" value="Multidrug resistance efflux transporter EmrE"/>
    <property type="match status" value="1"/>
</dbReference>
<dbReference type="RefSeq" id="WP_002386054.1">
    <property type="nucleotide sequence ID" value="NZ_GL454422.1"/>
</dbReference>
<dbReference type="InterPro" id="IPR000390">
    <property type="entry name" value="Small_drug/metabolite_transptr"/>
</dbReference>
<dbReference type="Proteomes" id="UP000004846">
    <property type="component" value="Unassembled WGS sequence"/>
</dbReference>
<comment type="caution">
    <text evidence="8">The sequence shown here is derived from an EMBL/GenBank/DDBJ whole genome shotgun (WGS) entry which is preliminary data.</text>
</comment>
<reference evidence="8 9" key="1">
    <citation type="submission" date="2010-07" db="EMBL/GenBank/DDBJ databases">
        <authorList>
            <person name="Sid Ahmed O."/>
        </authorList>
    </citation>
    <scope>NUCLEOTIDE SEQUENCE [LARGE SCALE GENOMIC DNA]</scope>
    <source>
        <strain evidence="8 9">TX4248</strain>
    </source>
</reference>
<evidence type="ECO:0000256" key="6">
    <source>
        <dbReference type="RuleBase" id="RU003942"/>
    </source>
</evidence>
<gene>
    <name evidence="8" type="ORF">HMPREF9498_00601</name>
</gene>
<dbReference type="GO" id="GO:0005886">
    <property type="term" value="C:plasma membrane"/>
    <property type="evidence" value="ECO:0007669"/>
    <property type="project" value="UniProtKB-SubCell"/>
</dbReference>
<evidence type="ECO:0000256" key="7">
    <source>
        <dbReference type="SAM" id="Phobius"/>
    </source>
</evidence>
<organism evidence="8 9">
    <name type="scientific">Enterococcus faecalis TX4248</name>
    <dbReference type="NCBI Taxonomy" id="749495"/>
    <lineage>
        <taxon>Bacteria</taxon>
        <taxon>Bacillati</taxon>
        <taxon>Bacillota</taxon>
        <taxon>Bacilli</taxon>
        <taxon>Lactobacillales</taxon>
        <taxon>Enterococcaceae</taxon>
        <taxon>Enterococcus</taxon>
    </lineage>
</organism>
<keyword evidence="5 7" id="KW-0472">Membrane</keyword>
<evidence type="ECO:0000256" key="3">
    <source>
        <dbReference type="ARBA" id="ARBA00022692"/>
    </source>
</evidence>
<feature type="transmembrane region" description="Helical" evidence="7">
    <location>
        <begin position="65"/>
        <end position="84"/>
    </location>
</feature>
<evidence type="ECO:0000256" key="4">
    <source>
        <dbReference type="ARBA" id="ARBA00022989"/>
    </source>
</evidence>
<evidence type="ECO:0000313" key="9">
    <source>
        <dbReference type="Proteomes" id="UP000004846"/>
    </source>
</evidence>
<evidence type="ECO:0000256" key="2">
    <source>
        <dbReference type="ARBA" id="ARBA00022475"/>
    </source>
</evidence>
<comment type="subcellular location">
    <subcellularLocation>
        <location evidence="1 6">Cell membrane</location>
        <topology evidence="1 6">Multi-pass membrane protein</topology>
    </subcellularLocation>
</comment>
<name>A0A125W8V3_ENTFL</name>
<evidence type="ECO:0000313" key="8">
    <source>
        <dbReference type="EMBL" id="EFM83750.1"/>
    </source>
</evidence>
<dbReference type="InterPro" id="IPR045324">
    <property type="entry name" value="Small_multidrug_res"/>
</dbReference>
<sequence length="118" mass="12974">MEGKENKMSKAWLKVIFGAFCEVIWVIGMKHSTTWWEILGTVIAIFISFYALIKAGEELPVGTAYAVFVGLGSAGTIVTDHFLFHTPLGIGKVLFLLLLLIGVIGLKMVTGNKEEETR</sequence>
<feature type="transmembrane region" description="Helical" evidence="7">
    <location>
        <begin position="12"/>
        <end position="28"/>
    </location>
</feature>
<evidence type="ECO:0000256" key="5">
    <source>
        <dbReference type="ARBA" id="ARBA00023136"/>
    </source>
</evidence>
<dbReference type="PANTHER" id="PTHR30561:SF7">
    <property type="entry name" value="GUANIDINIUM EFFLUX SYSTEM SUBUNIT GDNC-RELATED"/>
    <property type="match status" value="1"/>
</dbReference>
<evidence type="ECO:0000256" key="1">
    <source>
        <dbReference type="ARBA" id="ARBA00004651"/>
    </source>
</evidence>
<dbReference type="PANTHER" id="PTHR30561">
    <property type="entry name" value="SMR FAMILY PROTON-DEPENDENT DRUG EFFLUX TRANSPORTER SUGE"/>
    <property type="match status" value="1"/>
</dbReference>
<dbReference type="InterPro" id="IPR037185">
    <property type="entry name" value="EmrE-like"/>
</dbReference>